<evidence type="ECO:0000313" key="4">
    <source>
        <dbReference type="Proteomes" id="UP000186785"/>
    </source>
</evidence>
<gene>
    <name evidence="3" type="ORF">BSR29_03685</name>
</gene>
<sequence>MSVAVVLPKSHRSAAMPQRQLAEVIALPVPQSLSQELFGVRIDRDLLRRVMFRVLILSAALAVFALILWSFMSYSGPVTEYTVSAGDTLWDLASRYRGNRSLEDTVAIMRELNGLSSDALAAGQSLLIPLP</sequence>
<dbReference type="SUPFAM" id="SSF54106">
    <property type="entry name" value="LysM domain"/>
    <property type="match status" value="1"/>
</dbReference>
<keyword evidence="1" id="KW-0472">Membrane</keyword>
<dbReference type="InterPro" id="IPR036779">
    <property type="entry name" value="LysM_dom_sf"/>
</dbReference>
<feature type="transmembrane region" description="Helical" evidence="1">
    <location>
        <begin position="50"/>
        <end position="72"/>
    </location>
</feature>
<feature type="domain" description="LysM" evidence="2">
    <location>
        <begin position="79"/>
        <end position="128"/>
    </location>
</feature>
<organism evidence="3 4">
    <name type="scientific">Boudabousia liubingyangii</name>
    <dbReference type="NCBI Taxonomy" id="1921764"/>
    <lineage>
        <taxon>Bacteria</taxon>
        <taxon>Bacillati</taxon>
        <taxon>Actinomycetota</taxon>
        <taxon>Actinomycetes</taxon>
        <taxon>Actinomycetales</taxon>
        <taxon>Actinomycetaceae</taxon>
        <taxon>Boudabousia</taxon>
    </lineage>
</organism>
<comment type="caution">
    <text evidence="3">The sequence shown here is derived from an EMBL/GenBank/DDBJ whole genome shotgun (WGS) entry which is preliminary data.</text>
</comment>
<dbReference type="Gene3D" id="3.10.350.10">
    <property type="entry name" value="LysM domain"/>
    <property type="match status" value="1"/>
</dbReference>
<name>A0A1Q5PN49_9ACTO</name>
<dbReference type="PROSITE" id="PS51782">
    <property type="entry name" value="LYSM"/>
    <property type="match status" value="1"/>
</dbReference>
<evidence type="ECO:0000256" key="1">
    <source>
        <dbReference type="SAM" id="Phobius"/>
    </source>
</evidence>
<dbReference type="SMART" id="SM00257">
    <property type="entry name" value="LysM"/>
    <property type="match status" value="1"/>
</dbReference>
<accession>A0A1Q5PN49</accession>
<proteinExistence type="predicted"/>
<protein>
    <recommendedName>
        <fullName evidence="2">LysM domain-containing protein</fullName>
    </recommendedName>
</protein>
<dbReference type="OrthoDB" id="5084290at2"/>
<keyword evidence="4" id="KW-1185">Reference proteome</keyword>
<dbReference type="InterPro" id="IPR018392">
    <property type="entry name" value="LysM"/>
</dbReference>
<reference evidence="3 4" key="1">
    <citation type="submission" date="2016-11" db="EMBL/GenBank/DDBJ databases">
        <title>Actinomyces gypaetusis sp. nov. isolated from the vulture Gypaetus barbatus in Qinghai Tibet Plateau China.</title>
        <authorList>
            <person name="Meng X."/>
        </authorList>
    </citation>
    <scope>NUCLEOTIDE SEQUENCE [LARGE SCALE GENOMIC DNA]</scope>
    <source>
        <strain evidence="3 4">VUL4_2</strain>
    </source>
</reference>
<dbReference type="Proteomes" id="UP000186785">
    <property type="component" value="Unassembled WGS sequence"/>
</dbReference>
<evidence type="ECO:0000313" key="3">
    <source>
        <dbReference type="EMBL" id="OKL48953.1"/>
    </source>
</evidence>
<dbReference type="CDD" id="cd00118">
    <property type="entry name" value="LysM"/>
    <property type="match status" value="1"/>
</dbReference>
<dbReference type="Pfam" id="PF01476">
    <property type="entry name" value="LysM"/>
    <property type="match status" value="1"/>
</dbReference>
<dbReference type="EMBL" id="MQSV01000002">
    <property type="protein sequence ID" value="OKL48953.1"/>
    <property type="molecule type" value="Genomic_DNA"/>
</dbReference>
<dbReference type="AlphaFoldDB" id="A0A1Q5PN49"/>
<dbReference type="STRING" id="1921764.BSR28_03255"/>
<keyword evidence="1" id="KW-1133">Transmembrane helix</keyword>
<dbReference type="RefSeq" id="WP_073708941.1">
    <property type="nucleotide sequence ID" value="NZ_MQSV01000002.1"/>
</dbReference>
<keyword evidence="1" id="KW-0812">Transmembrane</keyword>
<evidence type="ECO:0000259" key="2">
    <source>
        <dbReference type="PROSITE" id="PS51782"/>
    </source>
</evidence>